<proteinExistence type="predicted"/>
<evidence type="ECO:0000313" key="3">
    <source>
        <dbReference type="Proteomes" id="UP001529275"/>
    </source>
</evidence>
<feature type="chain" id="PRO_5046351803" description="Lipoprotein" evidence="1">
    <location>
        <begin position="20"/>
        <end position="182"/>
    </location>
</feature>
<protein>
    <recommendedName>
        <fullName evidence="4">Lipoprotein</fullName>
    </recommendedName>
</protein>
<feature type="signal peptide" evidence="1">
    <location>
        <begin position="1"/>
        <end position="19"/>
    </location>
</feature>
<name>A0ABT7UF71_9FIRM</name>
<keyword evidence="3" id="KW-1185">Reference proteome</keyword>
<organism evidence="2 3">
    <name type="scientific">Massilimicrobiota timonensis</name>
    <dbReference type="NCBI Taxonomy" id="1776392"/>
    <lineage>
        <taxon>Bacteria</taxon>
        <taxon>Bacillati</taxon>
        <taxon>Bacillota</taxon>
        <taxon>Erysipelotrichia</taxon>
        <taxon>Erysipelotrichales</taxon>
        <taxon>Erysipelotrichaceae</taxon>
        <taxon>Massilimicrobiota</taxon>
    </lineage>
</organism>
<sequence>MKKLLLVLLVVCLSGCTQTIQNDPLKNSQSIKQDDKQKGVKSKKVQQVMDGIKQTMPEEIYQELTNKKVVHEIDDIITIGNDQNNPTLRLDFAYQDGQLVQFVNKEYGFLDTLPTRMTSEQQAKETAKTFAKVFLNQDVKLQKTTALSGYDTDQYITFEDENHHTYLVALNINVLLKYNENS</sequence>
<dbReference type="Proteomes" id="UP001529275">
    <property type="component" value="Unassembled WGS sequence"/>
</dbReference>
<keyword evidence="1" id="KW-0732">Signal</keyword>
<reference evidence="3" key="1">
    <citation type="submission" date="2023-06" db="EMBL/GenBank/DDBJ databases">
        <title>Identification and characterization of horizontal gene transfer across gut microbiota members of farm animals based on homology search.</title>
        <authorList>
            <person name="Zeman M."/>
            <person name="Kubasova T."/>
            <person name="Jahodarova E."/>
            <person name="Nykrynova M."/>
            <person name="Rychlik I."/>
        </authorList>
    </citation>
    <scope>NUCLEOTIDE SEQUENCE [LARGE SCALE GENOMIC DNA]</scope>
    <source>
        <strain evidence="3">ET341</strain>
    </source>
</reference>
<dbReference type="RefSeq" id="WP_289527007.1">
    <property type="nucleotide sequence ID" value="NZ_JAUDCK010000001.1"/>
</dbReference>
<accession>A0ABT7UF71</accession>
<gene>
    <name evidence="2" type="ORF">QUV98_00465</name>
</gene>
<reference evidence="2 3" key="2">
    <citation type="submission" date="2023-06" db="EMBL/GenBank/DDBJ databases">
        <authorList>
            <person name="Zeman M."/>
            <person name="Kubasova T."/>
            <person name="Jahodarova E."/>
            <person name="Nykrynova M."/>
            <person name="Rychlik I."/>
        </authorList>
    </citation>
    <scope>NUCLEOTIDE SEQUENCE [LARGE SCALE GENOMIC DNA]</scope>
    <source>
        <strain evidence="2 3">ET341</strain>
    </source>
</reference>
<dbReference type="EMBL" id="JAUDCK010000001">
    <property type="protein sequence ID" value="MDM8194800.1"/>
    <property type="molecule type" value="Genomic_DNA"/>
</dbReference>
<comment type="caution">
    <text evidence="2">The sequence shown here is derived from an EMBL/GenBank/DDBJ whole genome shotgun (WGS) entry which is preliminary data.</text>
</comment>
<evidence type="ECO:0000256" key="1">
    <source>
        <dbReference type="SAM" id="SignalP"/>
    </source>
</evidence>
<evidence type="ECO:0008006" key="4">
    <source>
        <dbReference type="Google" id="ProtNLM"/>
    </source>
</evidence>
<evidence type="ECO:0000313" key="2">
    <source>
        <dbReference type="EMBL" id="MDM8194800.1"/>
    </source>
</evidence>